<evidence type="ECO:0000256" key="6">
    <source>
        <dbReference type="SAM" id="Phobius"/>
    </source>
</evidence>
<dbReference type="PANTHER" id="PTHR46141">
    <property type="entry name" value="SODIUM LEAK CHANNEL NON-SELECTIVE PROTEIN"/>
    <property type="match status" value="1"/>
</dbReference>
<keyword evidence="4 6" id="KW-0472">Membrane</keyword>
<evidence type="ECO:0000256" key="2">
    <source>
        <dbReference type="ARBA" id="ARBA00022692"/>
    </source>
</evidence>
<dbReference type="Gene3D" id="1.20.120.350">
    <property type="entry name" value="Voltage-gated potassium channels. Chain C"/>
    <property type="match status" value="2"/>
</dbReference>
<feature type="domain" description="Ion transport" evidence="8">
    <location>
        <begin position="308"/>
        <end position="538"/>
    </location>
</feature>
<name>A0A183AED9_9TREM</name>
<dbReference type="SUPFAM" id="SSF81324">
    <property type="entry name" value="Voltage-gated potassium channels"/>
    <property type="match status" value="3"/>
</dbReference>
<feature type="signal peptide" evidence="7">
    <location>
        <begin position="1"/>
        <end position="18"/>
    </location>
</feature>
<dbReference type="InterPro" id="IPR027359">
    <property type="entry name" value="Volt_channel_dom_sf"/>
</dbReference>
<feature type="transmembrane region" description="Helical" evidence="6">
    <location>
        <begin position="251"/>
        <end position="274"/>
    </location>
</feature>
<evidence type="ECO:0000313" key="10">
    <source>
        <dbReference type="Proteomes" id="UP000272942"/>
    </source>
</evidence>
<feature type="transmembrane region" description="Helical" evidence="6">
    <location>
        <begin position="876"/>
        <end position="901"/>
    </location>
</feature>
<feature type="transmembrane region" description="Helical" evidence="6">
    <location>
        <begin position="42"/>
        <end position="68"/>
    </location>
</feature>
<evidence type="ECO:0000256" key="5">
    <source>
        <dbReference type="SAM" id="MobiDB-lite"/>
    </source>
</evidence>
<evidence type="ECO:0000256" key="3">
    <source>
        <dbReference type="ARBA" id="ARBA00022989"/>
    </source>
</evidence>
<protein>
    <submittedName>
        <fullName evidence="11">Sodium leak channel non-selective protein</fullName>
    </submittedName>
</protein>
<sequence length="1035" mass="119028">MLWFVLFYSLSLPTTSPPAPTERSQTAAGAMDSRKNKAYFQRFWNCFDATMLFFIWASLALHCVEIYISFQCPTKQLHCPISERFWQNYGFMTIIRCPRPLILIRSFRTAIKLQLPQARVKAIFQRSTHQMYNVTLFLLFFMSLYGFWGVQFFGDELNYHCVLSTANESYITKKDLAIPDSYCNPKKPAEGQCPDNMKCIRITSSIQDDGGYAGFENFHISIFTVYQAASQEGWVFIMYRAMDCLASWKGVVYFMSMIFLVAWLVKNVFIAVLIETFAEIRVQFQQMWTPRHAADADSSKTILKSTGFNVVIMVLVLANAITAAALHFNHHSMRDDGGLEQFSQLDGFYFAEILFTVFFNLEAMFKIWCLGWWNYWHRSLFKFELFLCVGTSIHCIPQLYRTELTYLAVLRTVRLIKASPMLEDFCFKIFGPAKKLGSLILFTTCFLVITSTFSLQLFCFFQAFDSSFDRFSTFPKAFMSMFQILTQKGWVAVMHDTMDVVENQTVITGVAIYFVFYHLVVTLIVLSLFVAVILDNLELDEDIKKLKQLKLREMSAETQQKLPMRLRVFEKFPNRPQMIQLTRLVSDFLMPKIRDSFMRQFAAVSALEEVEDETIEEMLSSMSRPAVSSTETQTVANRIKGLFEPTGNSAQMETIRAIKRKVHGLHGQEKVRAIVYLLNESNKTRMLNAEQTTNTGTRSLLSTQHQIRLDRRSVRHRTGNPVGGPKPYRANGEIQANQSRATSREAEPRTTSGDRSSRVDIKMLQQKAQMAEIKRTQQEVELRENHPFFDRPLFALGRDNRFRHFCLLLVEARHKSGDSSDSTDNGSSLHKLLGHVTYLDGVAIFVTILSCVSMSIETPHARLMNTPQVQICEYIFFVVMTIEMTLKILANGLIFTPNALLKDFGGFLDFFNYIVSSLNFNNLFLAKFCWTFLQAISLIFVSYMIRVEEIGPGSGGHILMVLRCLRPLRIFCLVPKMRRVVYELVRGFREILMVSVLLVVFMFMFAVYGVHLFGGRLAICNDRSITSRVSPYPKN</sequence>
<feature type="transmembrane region" description="Helical" evidence="6">
    <location>
        <begin position="439"/>
        <end position="464"/>
    </location>
</feature>
<keyword evidence="7" id="KW-0732">Signal</keyword>
<keyword evidence="2 6" id="KW-0812">Transmembrane</keyword>
<feature type="transmembrane region" description="Helical" evidence="6">
    <location>
        <begin position="510"/>
        <end position="534"/>
    </location>
</feature>
<dbReference type="GO" id="GO:0032230">
    <property type="term" value="P:positive regulation of synaptic transmission, GABAergic"/>
    <property type="evidence" value="ECO:0007669"/>
    <property type="project" value="TreeGrafter"/>
</dbReference>
<dbReference type="EMBL" id="UZAN01042175">
    <property type="protein sequence ID" value="VDP75214.1"/>
    <property type="molecule type" value="Genomic_DNA"/>
</dbReference>
<comment type="subcellular location">
    <subcellularLocation>
        <location evidence="1">Membrane</location>
        <topology evidence="1">Multi-pass membrane protein</topology>
    </subcellularLocation>
</comment>
<keyword evidence="10" id="KW-1185">Reference proteome</keyword>
<feature type="transmembrane region" description="Helical" evidence="6">
    <location>
        <begin position="836"/>
        <end position="856"/>
    </location>
</feature>
<feature type="transmembrane region" description="Helical" evidence="6">
    <location>
        <begin position="131"/>
        <end position="150"/>
    </location>
</feature>
<evidence type="ECO:0000256" key="4">
    <source>
        <dbReference type="ARBA" id="ARBA00023136"/>
    </source>
</evidence>
<proteinExistence type="predicted"/>
<dbReference type="PANTHER" id="PTHR46141:SF1">
    <property type="entry name" value="SODIUM LEAK CHANNEL NALCN"/>
    <property type="match status" value="1"/>
</dbReference>
<feature type="domain" description="Ion transport" evidence="8">
    <location>
        <begin position="36"/>
        <end position="283"/>
    </location>
</feature>
<dbReference type="GO" id="GO:0005261">
    <property type="term" value="F:monoatomic cation channel activity"/>
    <property type="evidence" value="ECO:0007669"/>
    <property type="project" value="InterPro"/>
</dbReference>
<dbReference type="Pfam" id="PF00520">
    <property type="entry name" value="Ion_trans"/>
    <property type="match status" value="3"/>
</dbReference>
<dbReference type="InterPro" id="IPR028823">
    <property type="entry name" value="NALCN"/>
</dbReference>
<evidence type="ECO:0000259" key="8">
    <source>
        <dbReference type="Pfam" id="PF00520"/>
    </source>
</evidence>
<feature type="domain" description="Ion transport" evidence="8">
    <location>
        <begin position="840"/>
        <end position="1018"/>
    </location>
</feature>
<feature type="transmembrane region" description="Helical" evidence="6">
    <location>
        <begin position="991"/>
        <end position="1013"/>
    </location>
</feature>
<feature type="transmembrane region" description="Helical" evidence="6">
    <location>
        <begin position="922"/>
        <end position="945"/>
    </location>
</feature>
<organism evidence="11">
    <name type="scientific">Echinostoma caproni</name>
    <dbReference type="NCBI Taxonomy" id="27848"/>
    <lineage>
        <taxon>Eukaryota</taxon>
        <taxon>Metazoa</taxon>
        <taxon>Spiralia</taxon>
        <taxon>Lophotrochozoa</taxon>
        <taxon>Platyhelminthes</taxon>
        <taxon>Trematoda</taxon>
        <taxon>Digenea</taxon>
        <taxon>Plagiorchiida</taxon>
        <taxon>Echinostomata</taxon>
        <taxon>Echinostomatoidea</taxon>
        <taxon>Echinostomatidae</taxon>
        <taxon>Echinostoma</taxon>
    </lineage>
</organism>
<feature type="region of interest" description="Disordered" evidence="5">
    <location>
        <begin position="712"/>
        <end position="758"/>
    </location>
</feature>
<dbReference type="GO" id="GO:0005886">
    <property type="term" value="C:plasma membrane"/>
    <property type="evidence" value="ECO:0007669"/>
    <property type="project" value="TreeGrafter"/>
</dbReference>
<feature type="transmembrane region" description="Helical" evidence="6">
    <location>
        <begin position="348"/>
        <end position="373"/>
    </location>
</feature>
<reference evidence="9 10" key="2">
    <citation type="submission" date="2018-11" db="EMBL/GenBank/DDBJ databases">
        <authorList>
            <consortium name="Pathogen Informatics"/>
        </authorList>
    </citation>
    <scope>NUCLEOTIDE SEQUENCE [LARGE SCALE GENOMIC DNA]</scope>
    <source>
        <strain evidence="9 10">Egypt</strain>
    </source>
</reference>
<feature type="chain" id="PRO_5043138027" evidence="7">
    <location>
        <begin position="19"/>
        <end position="1035"/>
    </location>
</feature>
<evidence type="ECO:0000256" key="7">
    <source>
        <dbReference type="SAM" id="SignalP"/>
    </source>
</evidence>
<dbReference type="WBParaSite" id="ECPE_0000533701-mRNA-1">
    <property type="protein sequence ID" value="ECPE_0000533701-mRNA-1"/>
    <property type="gene ID" value="ECPE_0000533701"/>
</dbReference>
<evidence type="ECO:0000256" key="1">
    <source>
        <dbReference type="ARBA" id="ARBA00004141"/>
    </source>
</evidence>
<keyword evidence="3 6" id="KW-1133">Transmembrane helix</keyword>
<dbReference type="InterPro" id="IPR005821">
    <property type="entry name" value="Ion_trans_dom"/>
</dbReference>
<dbReference type="Gene3D" id="1.10.287.70">
    <property type="match status" value="3"/>
</dbReference>
<dbReference type="GO" id="GO:0032224">
    <property type="term" value="P:positive regulation of synaptic transmission, cholinergic"/>
    <property type="evidence" value="ECO:0007669"/>
    <property type="project" value="TreeGrafter"/>
</dbReference>
<feature type="transmembrane region" description="Helical" evidence="6">
    <location>
        <begin position="308"/>
        <end position="328"/>
    </location>
</feature>
<gene>
    <name evidence="9" type="ORF">ECPE_LOCUS5324</name>
</gene>
<reference evidence="11" key="1">
    <citation type="submission" date="2016-06" db="UniProtKB">
        <authorList>
            <consortium name="WormBaseParasite"/>
        </authorList>
    </citation>
    <scope>IDENTIFICATION</scope>
</reference>
<evidence type="ECO:0000313" key="11">
    <source>
        <dbReference type="WBParaSite" id="ECPE_0000533701-mRNA-1"/>
    </source>
</evidence>
<dbReference type="OrthoDB" id="10069766at2759"/>
<dbReference type="Proteomes" id="UP000272942">
    <property type="component" value="Unassembled WGS sequence"/>
</dbReference>
<feature type="region of interest" description="Disordered" evidence="5">
    <location>
        <begin position="687"/>
        <end position="706"/>
    </location>
</feature>
<accession>A0A183AED9</accession>
<evidence type="ECO:0000313" key="9">
    <source>
        <dbReference type="EMBL" id="VDP75214.1"/>
    </source>
</evidence>
<dbReference type="AlphaFoldDB" id="A0A183AED9"/>